<dbReference type="CDD" id="cd03262">
    <property type="entry name" value="ABC_HisP_GlnQ"/>
    <property type="match status" value="1"/>
</dbReference>
<reference evidence="7 8" key="1">
    <citation type="submission" date="2018-09" db="EMBL/GenBank/DDBJ databases">
        <title>Draft genome sequence of Rhodopseudomonas palustris 2.1.18.</title>
        <authorList>
            <person name="Robertson S.L."/>
            <person name="Meyer T.E."/>
            <person name="Kyndt J.A."/>
        </authorList>
    </citation>
    <scope>NUCLEOTIDE SEQUENCE [LARGE SCALE GENOMIC DNA]</scope>
    <source>
        <strain evidence="7 8">2.1.18</strain>
    </source>
</reference>
<comment type="caution">
    <text evidence="7">The sequence shown here is derived from an EMBL/GenBank/DDBJ whole genome shotgun (WGS) entry which is preliminary data.</text>
</comment>
<sequence length="246" mass="27460">MAEKPIVSIAGLNKWYGEFHVLRDISLDVGRGERIVICGPSGSGKSTLIRCINALEEFQEGEIVVDGIDLGPSLKHVDDIRREVGMVFQSFNLFPHLTVLENCTLAPIWVRNIPKKDAEATAMKYLERVRIPDKADKYPGQISGGQQQRVAIARALSMNPKVMLFDEPTSALDPEMVKEVLDTMVDLAEEGMTMLVVTHEMGFAREVANRVVFMDAGQIIEANEPEAFFAHPQHARTKLFLSQILR</sequence>
<evidence type="ECO:0000313" key="7">
    <source>
        <dbReference type="EMBL" id="RJF69621.1"/>
    </source>
</evidence>
<dbReference type="Proteomes" id="UP000285523">
    <property type="component" value="Unassembled WGS sequence"/>
</dbReference>
<dbReference type="GO" id="GO:0005524">
    <property type="term" value="F:ATP binding"/>
    <property type="evidence" value="ECO:0007669"/>
    <property type="project" value="UniProtKB-KW"/>
</dbReference>
<dbReference type="PANTHER" id="PTHR43166:SF4">
    <property type="entry name" value="PHOSPHONATES IMPORT ATP-BINDING PROTEIN PHNC"/>
    <property type="match status" value="1"/>
</dbReference>
<evidence type="ECO:0000256" key="4">
    <source>
        <dbReference type="ARBA" id="ARBA00022840"/>
    </source>
</evidence>
<evidence type="ECO:0000256" key="3">
    <source>
        <dbReference type="ARBA" id="ARBA00022741"/>
    </source>
</evidence>
<dbReference type="PIRSF" id="PIRSF039085">
    <property type="entry name" value="ABC_ATPase_HisP"/>
    <property type="match status" value="1"/>
</dbReference>
<organism evidence="7 8">
    <name type="scientific">Rhodopseudomonas palustris</name>
    <dbReference type="NCBI Taxonomy" id="1076"/>
    <lineage>
        <taxon>Bacteria</taxon>
        <taxon>Pseudomonadati</taxon>
        <taxon>Pseudomonadota</taxon>
        <taxon>Alphaproteobacteria</taxon>
        <taxon>Hyphomicrobiales</taxon>
        <taxon>Nitrobacteraceae</taxon>
        <taxon>Rhodopseudomonas</taxon>
    </lineage>
</organism>
<accession>A0A418V1A6</accession>
<keyword evidence="3" id="KW-0547">Nucleotide-binding</keyword>
<keyword evidence="2" id="KW-0813">Transport</keyword>
<keyword evidence="4 7" id="KW-0067">ATP-binding</keyword>
<dbReference type="FunFam" id="3.40.50.300:FF:000020">
    <property type="entry name" value="Amino acid ABC transporter ATP-binding component"/>
    <property type="match status" value="1"/>
</dbReference>
<dbReference type="PROSITE" id="PS50893">
    <property type="entry name" value="ABC_TRANSPORTER_2"/>
    <property type="match status" value="1"/>
</dbReference>
<protein>
    <submittedName>
        <fullName evidence="7">Amino acid ABC transporter ATP-binding protein</fullName>
    </submittedName>
</protein>
<dbReference type="SUPFAM" id="SSF52540">
    <property type="entry name" value="P-loop containing nucleoside triphosphate hydrolases"/>
    <property type="match status" value="1"/>
</dbReference>
<dbReference type="InterPro" id="IPR017871">
    <property type="entry name" value="ABC_transporter-like_CS"/>
</dbReference>
<evidence type="ECO:0000313" key="8">
    <source>
        <dbReference type="Proteomes" id="UP000285523"/>
    </source>
</evidence>
<name>A0A418V1A6_RHOPL</name>
<evidence type="ECO:0000256" key="2">
    <source>
        <dbReference type="ARBA" id="ARBA00022448"/>
    </source>
</evidence>
<feature type="domain" description="ABC transporter" evidence="6">
    <location>
        <begin position="7"/>
        <end position="241"/>
    </location>
</feature>
<proteinExistence type="inferred from homology"/>
<dbReference type="PROSITE" id="PS00211">
    <property type="entry name" value="ABC_TRANSPORTER_1"/>
    <property type="match status" value="1"/>
</dbReference>
<gene>
    <name evidence="7" type="ORF">D4Q52_19920</name>
</gene>
<dbReference type="GO" id="GO:0016887">
    <property type="term" value="F:ATP hydrolysis activity"/>
    <property type="evidence" value="ECO:0007669"/>
    <property type="project" value="InterPro"/>
</dbReference>
<dbReference type="InterPro" id="IPR003439">
    <property type="entry name" value="ABC_transporter-like_ATP-bd"/>
</dbReference>
<dbReference type="Gene3D" id="3.40.50.300">
    <property type="entry name" value="P-loop containing nucleotide triphosphate hydrolases"/>
    <property type="match status" value="1"/>
</dbReference>
<comment type="similarity">
    <text evidence="1">Belongs to the ABC transporter superfamily.</text>
</comment>
<dbReference type="RefSeq" id="WP_119858313.1">
    <property type="nucleotide sequence ID" value="NZ_QYYD01000022.1"/>
</dbReference>
<dbReference type="PANTHER" id="PTHR43166">
    <property type="entry name" value="AMINO ACID IMPORT ATP-BINDING PROTEIN"/>
    <property type="match status" value="1"/>
</dbReference>
<dbReference type="SMART" id="SM00382">
    <property type="entry name" value="AAA"/>
    <property type="match status" value="1"/>
</dbReference>
<dbReference type="InterPro" id="IPR030679">
    <property type="entry name" value="ABC_ATPase_HisP-typ"/>
</dbReference>
<evidence type="ECO:0000259" key="6">
    <source>
        <dbReference type="PROSITE" id="PS50893"/>
    </source>
</evidence>
<dbReference type="InterPro" id="IPR050086">
    <property type="entry name" value="MetN_ABC_transporter-like"/>
</dbReference>
<evidence type="ECO:0000256" key="1">
    <source>
        <dbReference type="ARBA" id="ARBA00005417"/>
    </source>
</evidence>
<dbReference type="AlphaFoldDB" id="A0A418V1A6"/>
<dbReference type="InterPro" id="IPR027417">
    <property type="entry name" value="P-loop_NTPase"/>
</dbReference>
<dbReference type="EMBL" id="QYYD01000022">
    <property type="protein sequence ID" value="RJF69621.1"/>
    <property type="molecule type" value="Genomic_DNA"/>
</dbReference>
<dbReference type="Pfam" id="PF00005">
    <property type="entry name" value="ABC_tran"/>
    <property type="match status" value="1"/>
</dbReference>
<dbReference type="GO" id="GO:0015424">
    <property type="term" value="F:ABC-type amino acid transporter activity"/>
    <property type="evidence" value="ECO:0007669"/>
    <property type="project" value="InterPro"/>
</dbReference>
<comment type="function">
    <text evidence="5">Involved in beta-(1--&gt;2)glucan export. Transmembrane domains (TMD) form a pore in the inner membrane and the ATP-binding domain (NBD) is responsible for energy generation.</text>
</comment>
<dbReference type="InterPro" id="IPR003593">
    <property type="entry name" value="AAA+_ATPase"/>
</dbReference>
<dbReference type="OrthoDB" id="9802264at2"/>
<evidence type="ECO:0000256" key="5">
    <source>
        <dbReference type="ARBA" id="ARBA00024722"/>
    </source>
</evidence>